<dbReference type="InterPro" id="IPR002549">
    <property type="entry name" value="AI-2E-like"/>
</dbReference>
<name>A0ABS7AF74_9PROT</name>
<comment type="similarity">
    <text evidence="2">Belongs to the autoinducer-2 exporter (AI-2E) (TC 2.A.86) family.</text>
</comment>
<protein>
    <submittedName>
        <fullName evidence="7">AI-2E family transporter</fullName>
    </submittedName>
</protein>
<keyword evidence="3 6" id="KW-0812">Transmembrane</keyword>
<dbReference type="EMBL" id="JAHYBZ010000008">
    <property type="protein sequence ID" value="MBW6400710.1"/>
    <property type="molecule type" value="Genomic_DNA"/>
</dbReference>
<comment type="caution">
    <text evidence="7">The sequence shown here is derived from an EMBL/GenBank/DDBJ whole genome shotgun (WGS) entry which is preliminary data.</text>
</comment>
<feature type="transmembrane region" description="Helical" evidence="6">
    <location>
        <begin position="286"/>
        <end position="319"/>
    </location>
</feature>
<feature type="transmembrane region" description="Helical" evidence="6">
    <location>
        <begin position="58"/>
        <end position="82"/>
    </location>
</feature>
<evidence type="ECO:0000256" key="5">
    <source>
        <dbReference type="ARBA" id="ARBA00023136"/>
    </source>
</evidence>
<keyword evidence="8" id="KW-1185">Reference proteome</keyword>
<gene>
    <name evidence="7" type="ORF">KPL78_22815</name>
</gene>
<keyword evidence="5 6" id="KW-0472">Membrane</keyword>
<organism evidence="7 8">
    <name type="scientific">Roseomonas alba</name>
    <dbReference type="NCBI Taxonomy" id="2846776"/>
    <lineage>
        <taxon>Bacteria</taxon>
        <taxon>Pseudomonadati</taxon>
        <taxon>Pseudomonadota</taxon>
        <taxon>Alphaproteobacteria</taxon>
        <taxon>Acetobacterales</taxon>
        <taxon>Roseomonadaceae</taxon>
        <taxon>Roseomonas</taxon>
    </lineage>
</organism>
<dbReference type="Proteomes" id="UP001196565">
    <property type="component" value="Unassembled WGS sequence"/>
</dbReference>
<proteinExistence type="inferred from homology"/>
<evidence type="ECO:0000313" key="8">
    <source>
        <dbReference type="Proteomes" id="UP001196565"/>
    </source>
</evidence>
<feature type="transmembrane region" description="Helical" evidence="6">
    <location>
        <begin position="29"/>
        <end position="46"/>
    </location>
</feature>
<dbReference type="RefSeq" id="WP_219765269.1">
    <property type="nucleotide sequence ID" value="NZ_JAHYBZ010000008.1"/>
</dbReference>
<comment type="subcellular location">
    <subcellularLocation>
        <location evidence="1">Membrane</location>
        <topology evidence="1">Multi-pass membrane protein</topology>
    </subcellularLocation>
</comment>
<feature type="transmembrane region" description="Helical" evidence="6">
    <location>
        <begin position="220"/>
        <end position="248"/>
    </location>
</feature>
<evidence type="ECO:0000256" key="6">
    <source>
        <dbReference type="SAM" id="Phobius"/>
    </source>
</evidence>
<evidence type="ECO:0000256" key="4">
    <source>
        <dbReference type="ARBA" id="ARBA00022989"/>
    </source>
</evidence>
<evidence type="ECO:0000256" key="2">
    <source>
        <dbReference type="ARBA" id="ARBA00009773"/>
    </source>
</evidence>
<dbReference type="Pfam" id="PF01594">
    <property type="entry name" value="AI-2E_transport"/>
    <property type="match status" value="1"/>
</dbReference>
<dbReference type="PANTHER" id="PTHR21716">
    <property type="entry name" value="TRANSMEMBRANE PROTEIN"/>
    <property type="match status" value="1"/>
</dbReference>
<keyword evidence="4 6" id="KW-1133">Transmembrane helix</keyword>
<feature type="transmembrane region" description="Helical" evidence="6">
    <location>
        <begin position="255"/>
        <end position="274"/>
    </location>
</feature>
<sequence length="336" mass="35569">MTKDNALRTLAGITTAILVAAALSLAESVLAPIAFALFLIALAWPLQRGLEPVIGGAAAMVVTLLVTLAVVAVMVLLVAWGFGRVGGWVITNAAMLQEMYVRKLDWAAQQGVEIAPILAEHLNARSLVRLAQGMLGQFQGMLTFVAITLVYMILGLLETGGAARRLHAMGGTAGQVLDALCETGSKLRTYMAVRTVMSVLTGIAVGLFAYAMGLELAVEWGVIAFVLNYIPFIGSFLATLFPTVFAILQFGSWQSAITVFACLQIIQFLSGSYIEPRLAGSRLAISAFMVLVAVFVGAFLWGIPGAFIGVPALIAGLTLCERFEGSRWLAALLSGK</sequence>
<accession>A0ABS7AF74</accession>
<dbReference type="PANTHER" id="PTHR21716:SF64">
    <property type="entry name" value="AI-2 TRANSPORT PROTEIN TQSA"/>
    <property type="match status" value="1"/>
</dbReference>
<evidence type="ECO:0000256" key="1">
    <source>
        <dbReference type="ARBA" id="ARBA00004141"/>
    </source>
</evidence>
<evidence type="ECO:0000256" key="3">
    <source>
        <dbReference type="ARBA" id="ARBA00022692"/>
    </source>
</evidence>
<reference evidence="7 8" key="1">
    <citation type="submission" date="2021-07" db="EMBL/GenBank/DDBJ databases">
        <authorList>
            <person name="So Y."/>
        </authorList>
    </citation>
    <scope>NUCLEOTIDE SEQUENCE [LARGE SCALE GENOMIC DNA]</scope>
    <source>
        <strain evidence="7 8">HJA6</strain>
    </source>
</reference>
<feature type="transmembrane region" description="Helical" evidence="6">
    <location>
        <begin position="138"/>
        <end position="157"/>
    </location>
</feature>
<feature type="transmembrane region" description="Helical" evidence="6">
    <location>
        <begin position="195"/>
        <end position="214"/>
    </location>
</feature>
<evidence type="ECO:0000313" key="7">
    <source>
        <dbReference type="EMBL" id="MBW6400710.1"/>
    </source>
</evidence>